<organism evidence="1">
    <name type="scientific">Rhizophora mucronata</name>
    <name type="common">Asiatic mangrove</name>
    <dbReference type="NCBI Taxonomy" id="61149"/>
    <lineage>
        <taxon>Eukaryota</taxon>
        <taxon>Viridiplantae</taxon>
        <taxon>Streptophyta</taxon>
        <taxon>Embryophyta</taxon>
        <taxon>Tracheophyta</taxon>
        <taxon>Spermatophyta</taxon>
        <taxon>Magnoliopsida</taxon>
        <taxon>eudicotyledons</taxon>
        <taxon>Gunneridae</taxon>
        <taxon>Pentapetalae</taxon>
        <taxon>rosids</taxon>
        <taxon>fabids</taxon>
        <taxon>Malpighiales</taxon>
        <taxon>Rhizophoraceae</taxon>
        <taxon>Rhizophora</taxon>
    </lineage>
</organism>
<dbReference type="EMBL" id="GGEC01084446">
    <property type="protein sequence ID" value="MBX64930.1"/>
    <property type="molecule type" value="Transcribed_RNA"/>
</dbReference>
<proteinExistence type="predicted"/>
<protein>
    <submittedName>
        <fullName evidence="1">Uncharacterized protein</fullName>
    </submittedName>
</protein>
<accession>A0A2P2QD60</accession>
<evidence type="ECO:0000313" key="1">
    <source>
        <dbReference type="EMBL" id="MBX64930.1"/>
    </source>
</evidence>
<name>A0A2P2QD60_RHIMU</name>
<reference evidence="1" key="1">
    <citation type="submission" date="2018-02" db="EMBL/GenBank/DDBJ databases">
        <title>Rhizophora mucronata_Transcriptome.</title>
        <authorList>
            <person name="Meera S.P."/>
            <person name="Sreeshan A."/>
            <person name="Augustine A."/>
        </authorList>
    </citation>
    <scope>NUCLEOTIDE SEQUENCE</scope>
    <source>
        <tissue evidence="1">Leaf</tissue>
    </source>
</reference>
<sequence>MLAVTSGETSIQRNFLILNKQIYHFLG</sequence>
<dbReference type="AlphaFoldDB" id="A0A2P2QD60"/>